<name>A0ABP0V7P5_9BRYO</name>
<evidence type="ECO:0000256" key="3">
    <source>
        <dbReference type="ARBA" id="ARBA00022968"/>
    </source>
</evidence>
<evidence type="ECO:0000256" key="5">
    <source>
        <dbReference type="SAM" id="Phobius"/>
    </source>
</evidence>
<keyword evidence="3" id="KW-0735">Signal-anchor</keyword>
<dbReference type="EMBL" id="OZ019901">
    <property type="protein sequence ID" value="CAK9237876.1"/>
    <property type="molecule type" value="Genomic_DNA"/>
</dbReference>
<dbReference type="Proteomes" id="UP001497512">
    <property type="component" value="Chromosome 9"/>
</dbReference>
<evidence type="ECO:0000256" key="2">
    <source>
        <dbReference type="ARBA" id="ARBA00010271"/>
    </source>
</evidence>
<organism evidence="7 8">
    <name type="scientific">Sphagnum troendelagicum</name>
    <dbReference type="NCBI Taxonomy" id="128251"/>
    <lineage>
        <taxon>Eukaryota</taxon>
        <taxon>Viridiplantae</taxon>
        <taxon>Streptophyta</taxon>
        <taxon>Embryophyta</taxon>
        <taxon>Bryophyta</taxon>
        <taxon>Sphagnophytina</taxon>
        <taxon>Sphagnopsida</taxon>
        <taxon>Sphagnales</taxon>
        <taxon>Sphagnaceae</taxon>
        <taxon>Sphagnum</taxon>
    </lineage>
</organism>
<comment type="similarity">
    <text evidence="2">Belongs to the glycosyltransferase 47 family.</text>
</comment>
<feature type="transmembrane region" description="Helical" evidence="5">
    <location>
        <begin position="28"/>
        <end position="46"/>
    </location>
</feature>
<comment type="subcellular location">
    <subcellularLocation>
        <location evidence="1">Golgi apparatus membrane</location>
        <topology evidence="1">Single-pass type II membrane protein</topology>
    </subcellularLocation>
</comment>
<keyword evidence="5" id="KW-0812">Transmembrane</keyword>
<keyword evidence="4" id="KW-0333">Golgi apparatus</keyword>
<dbReference type="Pfam" id="PF03016">
    <property type="entry name" value="Exostosin_GT47"/>
    <property type="match status" value="1"/>
</dbReference>
<dbReference type="InterPro" id="IPR004263">
    <property type="entry name" value="Exostosin"/>
</dbReference>
<dbReference type="PANTHER" id="PTHR11062">
    <property type="entry name" value="EXOSTOSIN HEPARAN SULFATE GLYCOSYLTRANSFERASE -RELATED"/>
    <property type="match status" value="1"/>
</dbReference>
<gene>
    <name evidence="7" type="ORF">CSSPTR1EN2_LOCUS23922</name>
</gene>
<evidence type="ECO:0000256" key="1">
    <source>
        <dbReference type="ARBA" id="ARBA00004323"/>
    </source>
</evidence>
<keyword evidence="5" id="KW-0472">Membrane</keyword>
<dbReference type="PANTHER" id="PTHR11062:SF375">
    <property type="entry name" value="EXOSTOSIN GT47 DOMAIN-CONTAINING PROTEIN"/>
    <property type="match status" value="1"/>
</dbReference>
<sequence length="513" mass="58456">MQDHSGSFVNLLPMVSSNLQKCHGTRKLSTASLALFVFFFLGFMGLQNMHSLFFNCGDSAAENFVVQQQQRRQPTMDDGAKEAGAAAPLPMIGTTQKQQSEEDPDCAGRYIYMYDLPPQFNQKIAEECTGNPAWIRLCEDLSNMGLGKQFILDSNDSLSNLLLPYDAWYKSNQYSLDIVYHERLKRYPCLTDDPEKAVFSYIPFYSALDFGQNMLDTTMSARDRLSQRLVGWLQNNPHWARTGGKNHLLLIGRIAQDHGRKEFEDQWGNCLLSLTELENVTKVVVDRFWWRDDQIAMPYPTSFHPYSDHQIVSWQQTILDNARRDLPVLFVGGPRNDKYFSGSLRNKLMQQCLNSSRCTLLRCDIVDCEKNPQRLTHAFLKSVFCLQPPGDSPTRKGIFDCMVSGCIPVIFDPHSISDQYTVHLPMNVSSFSVLLDGQAAHDGELDVMEELSRIPATTIATMQRTINALIPNILYKRYDSNQTTRDAFDITLEALFNRFTRALTNSSENPRQQ</sequence>
<evidence type="ECO:0000313" key="8">
    <source>
        <dbReference type="Proteomes" id="UP001497512"/>
    </source>
</evidence>
<dbReference type="InterPro" id="IPR040911">
    <property type="entry name" value="Exostosin_GT47"/>
</dbReference>
<evidence type="ECO:0000313" key="7">
    <source>
        <dbReference type="EMBL" id="CAK9237876.1"/>
    </source>
</evidence>
<accession>A0ABP0V7P5</accession>
<evidence type="ECO:0000259" key="6">
    <source>
        <dbReference type="Pfam" id="PF03016"/>
    </source>
</evidence>
<protein>
    <recommendedName>
        <fullName evidence="6">Exostosin GT47 domain-containing protein</fullName>
    </recommendedName>
</protein>
<keyword evidence="8" id="KW-1185">Reference proteome</keyword>
<evidence type="ECO:0000256" key="4">
    <source>
        <dbReference type="ARBA" id="ARBA00023034"/>
    </source>
</evidence>
<proteinExistence type="inferred from homology"/>
<reference evidence="7" key="1">
    <citation type="submission" date="2024-02" db="EMBL/GenBank/DDBJ databases">
        <authorList>
            <consortium name="ELIXIR-Norway"/>
            <consortium name="Elixir Norway"/>
        </authorList>
    </citation>
    <scope>NUCLEOTIDE SEQUENCE</scope>
</reference>
<feature type="domain" description="Exostosin GT47" evidence="6">
    <location>
        <begin position="106"/>
        <end position="439"/>
    </location>
</feature>
<keyword evidence="5" id="KW-1133">Transmembrane helix</keyword>